<dbReference type="Gene3D" id="1.25.40.20">
    <property type="entry name" value="Ankyrin repeat-containing domain"/>
    <property type="match status" value="7"/>
</dbReference>
<dbReference type="PROSITE" id="PS50088">
    <property type="entry name" value="ANK_REPEAT"/>
    <property type="match status" value="14"/>
</dbReference>
<dbReference type="SMART" id="SM00248">
    <property type="entry name" value="ANK"/>
    <property type="match status" value="27"/>
</dbReference>
<dbReference type="SUPFAM" id="SSF48403">
    <property type="entry name" value="Ankyrin repeat"/>
    <property type="match status" value="3"/>
</dbReference>
<dbReference type="PANTHER" id="PTHR24198">
    <property type="entry name" value="ANKYRIN REPEAT AND PROTEIN KINASE DOMAIN-CONTAINING PROTEIN"/>
    <property type="match status" value="1"/>
</dbReference>
<dbReference type="Proteomes" id="UP000031036">
    <property type="component" value="Unassembled WGS sequence"/>
</dbReference>
<dbReference type="STRING" id="6265.A0A0B2V0H5"/>
<comment type="caution">
    <text evidence="4">The sequence shown here is derived from an EMBL/GenBank/DDBJ whole genome shotgun (WGS) entry which is preliminary data.</text>
</comment>
<dbReference type="Pfam" id="PF00023">
    <property type="entry name" value="Ank"/>
    <property type="match status" value="3"/>
</dbReference>
<feature type="repeat" description="ANK" evidence="3">
    <location>
        <begin position="60"/>
        <end position="92"/>
    </location>
</feature>
<sequence>MPHTPKKAAFSPLTMSPPKIDDKVAAGCSVELMRAVLSNDEEGVLNLIDEDVDVNGVDEKGTSPLHLAAFFGHETIVFALLDAGARVDTRDHLWITPLHRACIRNNYSVVLTLLERGANARSQCKRFMTPLHLAAQHNATKSGELLIAYARDIIDVTDWNGCTALDHASYIGNVEFVQLLLGKDANINAKYDSNVTDWNGCTALDHASYIGNVEFVQLLLGKDANINAKNKQGRMAVHWASMGGHLNVLSALHEKGADLNSRDSQCNTTLHYASISGDVEVVHFILQNATMTVDCVSTAGYTPLHYAVNNGRSRVVETLLNNGADPSLTCGPQAFSALHLSAGSTEGTLCCEVNLLNNGADPSLTCGPQAFSALHLSAGSTEGTLCCELLLKAGCNVGQRSADGSTALHYACEFGRIARTKMLVEKGASVNELNADGISPLHVAARFGHDIITKFLLDSGANVNLQTNDGHTALHLAAYRGFLNVVRTLCESGTDIRLLDGNGRTALHVAAQSTNPNSEFVVEYLLSVGFEAQMRDSTGRSALHYAARNGVSSIIYKLLSAGAEVDVQDNFGLTPLHYSAALRSESAFKSVKLLCRANDLSVQRRDLNGFLAIHYAVFADNIDVAMLLADVMSDISVPTSQDPLQITLYHVAARYRHSQLLHKLLAFYHMRSLNLDKELSARLNNTIGLEADGNGRIPMHYAMSQGCRSCMEVLLGTAIRKRALICKDNDGITPVHAAAAKGSVDCLTQAISMLRPMDVNVLDKRSRTPLMLAMGNARWDCAEVIMASEKVDYSCVDNAGRGLMHRAAVMCDVKQCIILMGKGADFISGDIYHVTPLHLAAKEGDAELVQLLLCRKAEVKEDLNGLTPFEWAAAGGSVAVLEVLKEKRQRANVFNSILIAAAHNRYNVCKYLLDEVPECIGAIDARGWTALHYAARAGHTDVVRLLVDRGAEISAIDERLRTPLMLTAMCNDEVNSVDVAEILLNAGASVALRDVDGNTALHLACLSRNEDVAQYFLKRLDAPDPEREGEHIVNSVNNKHETLLHLACKAGMINFLTDVMVLSSYSVAVRDERGRVPALAPIDDDDVAECASFLIGIFIDSPQTARSSLFSTSQLSRKRSSLETTEAEGEFY</sequence>
<feature type="repeat" description="ANK" evidence="3">
    <location>
        <begin position="299"/>
        <end position="331"/>
    </location>
</feature>
<evidence type="ECO:0000256" key="1">
    <source>
        <dbReference type="ARBA" id="ARBA00022737"/>
    </source>
</evidence>
<evidence type="ECO:0000313" key="4">
    <source>
        <dbReference type="EMBL" id="KHN76776.1"/>
    </source>
</evidence>
<dbReference type="OrthoDB" id="7464126at2759"/>
<feature type="repeat" description="ANK" evidence="3">
    <location>
        <begin position="199"/>
        <end position="231"/>
    </location>
</feature>
<feature type="repeat" description="ANK" evidence="3">
    <location>
        <begin position="403"/>
        <end position="435"/>
    </location>
</feature>
<feature type="repeat" description="ANK" evidence="3">
    <location>
        <begin position="832"/>
        <end position="864"/>
    </location>
</feature>
<reference evidence="4 5" key="1">
    <citation type="submission" date="2014-11" db="EMBL/GenBank/DDBJ databases">
        <title>Genetic blueprint of the zoonotic pathogen Toxocara canis.</title>
        <authorList>
            <person name="Zhu X.-Q."/>
            <person name="Korhonen P.K."/>
            <person name="Cai H."/>
            <person name="Young N.D."/>
            <person name="Nejsum P."/>
            <person name="von Samson-Himmelstjerna G."/>
            <person name="Boag P.R."/>
            <person name="Tan P."/>
            <person name="Li Q."/>
            <person name="Min J."/>
            <person name="Yang Y."/>
            <person name="Wang X."/>
            <person name="Fang X."/>
            <person name="Hall R.S."/>
            <person name="Hofmann A."/>
            <person name="Sternberg P.W."/>
            <person name="Jex A.R."/>
            <person name="Gasser R.B."/>
        </authorList>
    </citation>
    <scope>NUCLEOTIDE SEQUENCE [LARGE SCALE GENOMIC DNA]</scope>
    <source>
        <strain evidence="4">PN_DK_2014</strain>
    </source>
</reference>
<dbReference type="PROSITE" id="PS50297">
    <property type="entry name" value="ANK_REP_REGION"/>
    <property type="match status" value="14"/>
</dbReference>
<accession>A0A0B2V0H5</accession>
<keyword evidence="2 3" id="KW-0040">ANK repeat</keyword>
<feature type="repeat" description="ANK" evidence="3">
    <location>
        <begin position="926"/>
        <end position="958"/>
    </location>
</feature>
<keyword evidence="1" id="KW-0677">Repeat</keyword>
<protein>
    <submittedName>
        <fullName evidence="4">Serine/threonine-protein phosphatase 6 regulatory ankyrin repeat subunit A</fullName>
    </submittedName>
</protein>
<dbReference type="InterPro" id="IPR036770">
    <property type="entry name" value="Ankyrin_rpt-contain_sf"/>
</dbReference>
<dbReference type="InterPro" id="IPR002110">
    <property type="entry name" value="Ankyrin_rpt"/>
</dbReference>
<dbReference type="Pfam" id="PF13637">
    <property type="entry name" value="Ank_4"/>
    <property type="match status" value="2"/>
</dbReference>
<feature type="repeat" description="ANK" evidence="3">
    <location>
        <begin position="232"/>
        <end position="264"/>
    </location>
</feature>
<proteinExistence type="predicted"/>
<evidence type="ECO:0000313" key="5">
    <source>
        <dbReference type="Proteomes" id="UP000031036"/>
    </source>
</evidence>
<feature type="repeat" description="ANK" evidence="3">
    <location>
        <begin position="469"/>
        <end position="501"/>
    </location>
</feature>
<feature type="repeat" description="ANK" evidence="3">
    <location>
        <begin position="436"/>
        <end position="468"/>
    </location>
</feature>
<feature type="repeat" description="ANK" evidence="3">
    <location>
        <begin position="996"/>
        <end position="1019"/>
    </location>
</feature>
<dbReference type="OMA" id="VKNNDQW"/>
<keyword evidence="5" id="KW-1185">Reference proteome</keyword>
<evidence type="ECO:0000256" key="2">
    <source>
        <dbReference type="ARBA" id="ARBA00023043"/>
    </source>
</evidence>
<feature type="repeat" description="ANK" evidence="3">
    <location>
        <begin position="96"/>
        <end position="125"/>
    </location>
</feature>
<feature type="repeat" description="ANK" evidence="3">
    <location>
        <begin position="538"/>
        <end position="570"/>
    </location>
</feature>
<gene>
    <name evidence="4" type="primary">ANKRD28</name>
    <name evidence="4" type="ORF">Tcan_08757</name>
</gene>
<name>A0A0B2V0H5_TOXCA</name>
<evidence type="ECO:0000256" key="3">
    <source>
        <dbReference type="PROSITE-ProRule" id="PRU00023"/>
    </source>
</evidence>
<organism evidence="4 5">
    <name type="scientific">Toxocara canis</name>
    <name type="common">Canine roundworm</name>
    <dbReference type="NCBI Taxonomy" id="6265"/>
    <lineage>
        <taxon>Eukaryota</taxon>
        <taxon>Metazoa</taxon>
        <taxon>Ecdysozoa</taxon>
        <taxon>Nematoda</taxon>
        <taxon>Chromadorea</taxon>
        <taxon>Rhabditida</taxon>
        <taxon>Spirurina</taxon>
        <taxon>Ascaridomorpha</taxon>
        <taxon>Ascaridoidea</taxon>
        <taxon>Toxocaridae</taxon>
        <taxon>Toxocara</taxon>
    </lineage>
</organism>
<dbReference type="PANTHER" id="PTHR24198:SF193">
    <property type="match status" value="1"/>
</dbReference>
<dbReference type="Pfam" id="PF12796">
    <property type="entry name" value="Ank_2"/>
    <property type="match status" value="7"/>
</dbReference>
<dbReference type="PRINTS" id="PR01415">
    <property type="entry name" value="ANKYRIN"/>
</dbReference>
<feature type="repeat" description="ANK" evidence="3">
    <location>
        <begin position="160"/>
        <end position="192"/>
    </location>
</feature>
<dbReference type="AlphaFoldDB" id="A0A0B2V0H5"/>
<feature type="repeat" description="ANK" evidence="3">
    <location>
        <begin position="502"/>
        <end position="537"/>
    </location>
</feature>
<dbReference type="EMBL" id="JPKZ01002432">
    <property type="protein sequence ID" value="KHN76776.1"/>
    <property type="molecule type" value="Genomic_DNA"/>
</dbReference>